<proteinExistence type="inferred from homology"/>
<dbReference type="AlphaFoldDB" id="A0A6G7GWW6"/>
<feature type="transmembrane region" description="Helical" evidence="8">
    <location>
        <begin position="62"/>
        <end position="83"/>
    </location>
</feature>
<evidence type="ECO:0000313" key="11">
    <source>
        <dbReference type="Proteomes" id="UP000501926"/>
    </source>
</evidence>
<evidence type="ECO:0000256" key="3">
    <source>
        <dbReference type="ARBA" id="ARBA00022448"/>
    </source>
</evidence>
<gene>
    <name evidence="10" type="ORF">KsCSTR_43800</name>
</gene>
<sequence>MTCFSLDFIENKLKIDDPVGAISVHGVNGIWGLLAVGVFADGTYCEVRGLITGSGWQLLSQFIASITLIVWCLGMGFLFLSFLKRVIGLRDPISAEQKGLDLYEHGSGCYQ</sequence>
<dbReference type="PANTHER" id="PTHR11730:SF6">
    <property type="entry name" value="AMMONIUM TRANSPORTER"/>
    <property type="match status" value="1"/>
</dbReference>
<name>A0A6G7GWW6_KUEST</name>
<keyword evidence="5 8" id="KW-1133">Transmembrane helix</keyword>
<keyword evidence="4 8" id="KW-0812">Transmembrane</keyword>
<dbReference type="Proteomes" id="UP000501926">
    <property type="component" value="Chromosome"/>
</dbReference>
<protein>
    <recommendedName>
        <fullName evidence="9">Ammonium transporter AmtB-like domain-containing protein</fullName>
    </recommendedName>
</protein>
<evidence type="ECO:0000256" key="2">
    <source>
        <dbReference type="ARBA" id="ARBA00005887"/>
    </source>
</evidence>
<dbReference type="InterPro" id="IPR024041">
    <property type="entry name" value="NH4_transpt_AmtB-like_dom"/>
</dbReference>
<dbReference type="Gene3D" id="1.10.3430.10">
    <property type="entry name" value="Ammonium transporter AmtB like domains"/>
    <property type="match status" value="1"/>
</dbReference>
<organism evidence="10 11">
    <name type="scientific">Kuenenia stuttgartiensis</name>
    <dbReference type="NCBI Taxonomy" id="174633"/>
    <lineage>
        <taxon>Bacteria</taxon>
        <taxon>Pseudomonadati</taxon>
        <taxon>Planctomycetota</taxon>
        <taxon>Candidatus Brocadiia</taxon>
        <taxon>Candidatus Brocadiales</taxon>
        <taxon>Candidatus Brocadiaceae</taxon>
        <taxon>Candidatus Kuenenia</taxon>
    </lineage>
</organism>
<feature type="domain" description="Ammonium transporter AmtB-like" evidence="9">
    <location>
        <begin position="4"/>
        <end position="108"/>
    </location>
</feature>
<dbReference type="InterPro" id="IPR029020">
    <property type="entry name" value="Ammonium/urea_transptr"/>
</dbReference>
<comment type="similarity">
    <text evidence="2">Belongs to the ammonia transporter channel (TC 1.A.11.2) family.</text>
</comment>
<dbReference type="GO" id="GO:0016020">
    <property type="term" value="C:membrane"/>
    <property type="evidence" value="ECO:0007669"/>
    <property type="project" value="UniProtKB-SubCell"/>
</dbReference>
<reference evidence="10 11" key="1">
    <citation type="submission" date="2020-02" db="EMBL/GenBank/DDBJ databases">
        <title>Newly sequenced genome of strain CSTR1 showed variability in Candidatus Kuenenia stuttgartiensis genomes.</title>
        <authorList>
            <person name="Ding C."/>
            <person name="Adrian L."/>
        </authorList>
    </citation>
    <scope>NUCLEOTIDE SEQUENCE [LARGE SCALE GENOMIC DNA]</scope>
    <source>
        <strain evidence="10 11">CSTR1</strain>
    </source>
</reference>
<evidence type="ECO:0000313" key="10">
    <source>
        <dbReference type="EMBL" id="QII13759.1"/>
    </source>
</evidence>
<dbReference type="Pfam" id="PF00909">
    <property type="entry name" value="Ammonium_transp"/>
    <property type="match status" value="1"/>
</dbReference>
<dbReference type="EMBL" id="CP049055">
    <property type="protein sequence ID" value="QII13759.1"/>
    <property type="molecule type" value="Genomic_DNA"/>
</dbReference>
<evidence type="ECO:0000256" key="4">
    <source>
        <dbReference type="ARBA" id="ARBA00022692"/>
    </source>
</evidence>
<evidence type="ECO:0000256" key="5">
    <source>
        <dbReference type="ARBA" id="ARBA00022989"/>
    </source>
</evidence>
<comment type="subcellular location">
    <subcellularLocation>
        <location evidence="1">Membrane</location>
        <topology evidence="1">Multi-pass membrane protein</topology>
    </subcellularLocation>
</comment>
<evidence type="ECO:0000256" key="8">
    <source>
        <dbReference type="SAM" id="Phobius"/>
    </source>
</evidence>
<evidence type="ECO:0000256" key="6">
    <source>
        <dbReference type="ARBA" id="ARBA00023136"/>
    </source>
</evidence>
<keyword evidence="7" id="KW-0924">Ammonia transport</keyword>
<evidence type="ECO:0000259" key="9">
    <source>
        <dbReference type="Pfam" id="PF00909"/>
    </source>
</evidence>
<accession>A0A6G7GWW6</accession>
<evidence type="ECO:0000256" key="7">
    <source>
        <dbReference type="ARBA" id="ARBA00023177"/>
    </source>
</evidence>
<keyword evidence="3" id="KW-0813">Transport</keyword>
<dbReference type="GO" id="GO:0008519">
    <property type="term" value="F:ammonium channel activity"/>
    <property type="evidence" value="ECO:0007669"/>
    <property type="project" value="InterPro"/>
</dbReference>
<dbReference type="GO" id="GO:0097272">
    <property type="term" value="P:ammonium homeostasis"/>
    <property type="evidence" value="ECO:0007669"/>
    <property type="project" value="TreeGrafter"/>
</dbReference>
<evidence type="ECO:0000256" key="1">
    <source>
        <dbReference type="ARBA" id="ARBA00004141"/>
    </source>
</evidence>
<dbReference type="PANTHER" id="PTHR11730">
    <property type="entry name" value="AMMONIUM TRANSPORTER"/>
    <property type="match status" value="1"/>
</dbReference>
<dbReference type="SUPFAM" id="SSF111352">
    <property type="entry name" value="Ammonium transporter"/>
    <property type="match status" value="1"/>
</dbReference>
<keyword evidence="6 8" id="KW-0472">Membrane</keyword>